<dbReference type="AlphaFoldDB" id="A0A1I6MY00"/>
<evidence type="ECO:0000256" key="2">
    <source>
        <dbReference type="SAM" id="Phobius"/>
    </source>
</evidence>
<dbReference type="GO" id="GO:0060003">
    <property type="term" value="P:copper ion export"/>
    <property type="evidence" value="ECO:0007669"/>
    <property type="project" value="TreeGrafter"/>
</dbReference>
<dbReference type="STRING" id="474950.SAMN05421771_3707"/>
<organism evidence="3 4">
    <name type="scientific">Granulicella pectinivorans</name>
    <dbReference type="NCBI Taxonomy" id="474950"/>
    <lineage>
        <taxon>Bacteria</taxon>
        <taxon>Pseudomonadati</taxon>
        <taxon>Acidobacteriota</taxon>
        <taxon>Terriglobia</taxon>
        <taxon>Terriglobales</taxon>
        <taxon>Acidobacteriaceae</taxon>
        <taxon>Granulicella</taxon>
    </lineage>
</organism>
<keyword evidence="1" id="KW-0813">Transport</keyword>
<proteinExistence type="predicted"/>
<dbReference type="EMBL" id="FOZL01000002">
    <property type="protein sequence ID" value="SFS20582.1"/>
    <property type="molecule type" value="Genomic_DNA"/>
</dbReference>
<dbReference type="Gene3D" id="2.40.50.100">
    <property type="match status" value="1"/>
</dbReference>
<keyword evidence="2" id="KW-1133">Transmembrane helix</keyword>
<evidence type="ECO:0000313" key="3">
    <source>
        <dbReference type="EMBL" id="SFS20582.1"/>
    </source>
</evidence>
<dbReference type="GO" id="GO:0030313">
    <property type="term" value="C:cell envelope"/>
    <property type="evidence" value="ECO:0007669"/>
    <property type="project" value="TreeGrafter"/>
</dbReference>
<reference evidence="3 4" key="1">
    <citation type="submission" date="2016-10" db="EMBL/GenBank/DDBJ databases">
        <authorList>
            <person name="de Groot N.N."/>
        </authorList>
    </citation>
    <scope>NUCLEOTIDE SEQUENCE [LARGE SCALE GENOMIC DNA]</scope>
    <source>
        <strain evidence="3 4">DSM 21001</strain>
    </source>
</reference>
<dbReference type="Gene3D" id="1.10.287.470">
    <property type="entry name" value="Helix hairpin bin"/>
    <property type="match status" value="1"/>
</dbReference>
<dbReference type="InterPro" id="IPR051909">
    <property type="entry name" value="MFP_Cation_Efflux"/>
</dbReference>
<dbReference type="PANTHER" id="PTHR30097">
    <property type="entry name" value="CATION EFFLUX SYSTEM PROTEIN CUSB"/>
    <property type="match status" value="1"/>
</dbReference>
<gene>
    <name evidence="3" type="ORF">SAMN05421771_3707</name>
</gene>
<accession>A0A1I6MY00</accession>
<dbReference type="Gene3D" id="2.40.420.20">
    <property type="match status" value="1"/>
</dbReference>
<evidence type="ECO:0000313" key="4">
    <source>
        <dbReference type="Proteomes" id="UP000199024"/>
    </source>
</evidence>
<name>A0A1I6MY00_9BACT</name>
<protein>
    <submittedName>
        <fullName evidence="3">Multidrug resistance efflux pump</fullName>
    </submittedName>
</protein>
<keyword evidence="2" id="KW-0812">Transmembrane</keyword>
<dbReference type="Proteomes" id="UP000199024">
    <property type="component" value="Unassembled WGS sequence"/>
</dbReference>
<feature type="transmembrane region" description="Helical" evidence="2">
    <location>
        <begin position="94"/>
        <end position="112"/>
    </location>
</feature>
<dbReference type="Gene3D" id="2.40.30.170">
    <property type="match status" value="1"/>
</dbReference>
<keyword evidence="4" id="KW-1185">Reference proteome</keyword>
<sequence>MLFSAGGIVALVLRDGLWVRCGSFAALWSRAGLLIGWVSVCGQFDFGFGRNVFLERPYLLAYRHFGFGMGRALLRSAMDISRPDLKKSKRRRQFVMGAVALVVLAGAGVYVARLKPASPSVDRSTVWTDTVKRGPLLRQVRGPGTLVPREDKIRLIPAETEATVVRILVLPGAKVAPDTVIMDLVDPATQEALLDAQLQLKAAQADYLNTKAKLQSDLMTQKGGASTVSSDQKQAELQAQTDKSLYELGVISGLTYSASKGKADDLRTRNGIESERLTLNEKAILTQLAVQQTKVDQAQALLSLKQKDAGALTVRAGISGVLVDLPHQVGEHVAPGTTLAKVVQPDQLKASLKIAETQARDISIGQPAEVDTHNGVIAGKVMRIDPAVVNGTVTVDVELAGALPQGARPDLSVDGTIDLERMGDVLYVGRPAFGNENSTIQLFKLSADGKTAVRVPVKVGRASVNSLQVIEGLNVGDVVILSDMSRWDGTDKIQLD</sequence>
<evidence type="ECO:0000256" key="1">
    <source>
        <dbReference type="ARBA" id="ARBA00022448"/>
    </source>
</evidence>
<keyword evidence="2" id="KW-0472">Membrane</keyword>
<dbReference type="GO" id="GO:0015679">
    <property type="term" value="P:plasma membrane copper ion transport"/>
    <property type="evidence" value="ECO:0007669"/>
    <property type="project" value="TreeGrafter"/>
</dbReference>
<dbReference type="PANTHER" id="PTHR30097:SF4">
    <property type="entry name" value="SLR6042 PROTEIN"/>
    <property type="match status" value="1"/>
</dbReference>